<proteinExistence type="predicted"/>
<feature type="domain" description="C2H2-type" evidence="3">
    <location>
        <begin position="422"/>
        <end position="449"/>
    </location>
</feature>
<dbReference type="EMBL" id="LUCM01002860">
    <property type="protein sequence ID" value="KAA0196712.1"/>
    <property type="molecule type" value="Genomic_DNA"/>
</dbReference>
<dbReference type="PROSITE" id="PS00028">
    <property type="entry name" value="ZINC_FINGER_C2H2_1"/>
    <property type="match status" value="1"/>
</dbReference>
<keyword evidence="1" id="KW-0479">Metal-binding</keyword>
<dbReference type="SUPFAM" id="SSF57667">
    <property type="entry name" value="beta-beta-alpha zinc fingers"/>
    <property type="match status" value="1"/>
</dbReference>
<comment type="caution">
    <text evidence="4">The sequence shown here is derived from an EMBL/GenBank/DDBJ whole genome shotgun (WGS) entry which is preliminary data.</text>
</comment>
<dbReference type="AlphaFoldDB" id="A0A8E0RZW5"/>
<feature type="compositionally biased region" description="Low complexity" evidence="2">
    <location>
        <begin position="379"/>
        <end position="389"/>
    </location>
</feature>
<evidence type="ECO:0000313" key="4">
    <source>
        <dbReference type="EMBL" id="KAA0196712.1"/>
    </source>
</evidence>
<accession>A0A8E0RZW5</accession>
<feature type="compositionally biased region" description="Basic and acidic residues" evidence="2">
    <location>
        <begin position="309"/>
        <end position="318"/>
    </location>
</feature>
<dbReference type="SMART" id="SM00355">
    <property type="entry name" value="ZnF_C2H2"/>
    <property type="match status" value="3"/>
</dbReference>
<keyword evidence="1" id="KW-0863">Zinc-finger</keyword>
<evidence type="ECO:0000259" key="3">
    <source>
        <dbReference type="PROSITE" id="PS50157"/>
    </source>
</evidence>
<name>A0A8E0RZW5_9TREM</name>
<sequence>NLNTFLSVFQSFEEAVRVLYRNELQTYYSFWNCRSSGETNTKLNSWINGQPQQVALEQESPLNLCLRDEHSLERSLFNKDLSQVHTTCASNGMEWFSHLVDSKLSWIPKTEWSDELYPAMSQTDSGVVETDTESVSHISPPATSHCVGVPSAPTDNSALFTSTPRRHGLGSPPCSRKQEPVDQPRSKQVSVMSRPSAAVRMSGRHSQLSSARCTRRRRVGWRGVAMCAACGMVCSGMDHLNGHFAMFHLHLLGLEWKLSQYNSTKTSKLLFQAQLDRLLSEKSSSDNASSSCPASPLHSPKPESPIIEAKLEVKHDSKQSPISESKYSSVETTPSPLHLISPNVDARPDSNQTPDLYAPSRIGTQQHTSSPSPTPPLTQSPSSLLLPSTNELSRHDSKRTCTTTSDLMVKGDRSEIGRSKGYPCPRCKYTAKWPTELQKHVMVHANSRPFVCCVCSTSYKWSWDLGRHFSNAHPVLLNPYKRVRVARHSSNIARGSATIALRRDRAEGSQLTHGKAE</sequence>
<keyword evidence="1" id="KW-0862">Zinc</keyword>
<protein>
    <submittedName>
        <fullName evidence="4">Gastrula zinc finger protein xFG20 1</fullName>
    </submittedName>
</protein>
<feature type="region of interest" description="Disordered" evidence="2">
    <location>
        <begin position="282"/>
        <end position="401"/>
    </location>
</feature>
<evidence type="ECO:0000313" key="5">
    <source>
        <dbReference type="Proteomes" id="UP000728185"/>
    </source>
</evidence>
<dbReference type="Proteomes" id="UP000728185">
    <property type="component" value="Unassembled WGS sequence"/>
</dbReference>
<dbReference type="InterPro" id="IPR013087">
    <property type="entry name" value="Znf_C2H2_type"/>
</dbReference>
<evidence type="ECO:0000256" key="2">
    <source>
        <dbReference type="SAM" id="MobiDB-lite"/>
    </source>
</evidence>
<dbReference type="PROSITE" id="PS50157">
    <property type="entry name" value="ZINC_FINGER_C2H2_2"/>
    <property type="match status" value="1"/>
</dbReference>
<dbReference type="OrthoDB" id="6365676at2759"/>
<dbReference type="InterPro" id="IPR036236">
    <property type="entry name" value="Znf_C2H2_sf"/>
</dbReference>
<dbReference type="Gene3D" id="3.30.160.60">
    <property type="entry name" value="Classic Zinc Finger"/>
    <property type="match status" value="1"/>
</dbReference>
<feature type="compositionally biased region" description="Basic and acidic residues" evidence="2">
    <location>
        <begin position="176"/>
        <end position="185"/>
    </location>
</feature>
<organism evidence="4 5">
    <name type="scientific">Fasciolopsis buskii</name>
    <dbReference type="NCBI Taxonomy" id="27845"/>
    <lineage>
        <taxon>Eukaryota</taxon>
        <taxon>Metazoa</taxon>
        <taxon>Spiralia</taxon>
        <taxon>Lophotrochozoa</taxon>
        <taxon>Platyhelminthes</taxon>
        <taxon>Trematoda</taxon>
        <taxon>Digenea</taxon>
        <taxon>Plagiorchiida</taxon>
        <taxon>Echinostomata</taxon>
        <taxon>Echinostomatoidea</taxon>
        <taxon>Fasciolidae</taxon>
        <taxon>Fasciolopsis</taxon>
    </lineage>
</organism>
<feature type="region of interest" description="Disordered" evidence="2">
    <location>
        <begin position="157"/>
        <end position="195"/>
    </location>
</feature>
<feature type="compositionally biased region" description="Polar residues" evidence="2">
    <location>
        <begin position="319"/>
        <end position="335"/>
    </location>
</feature>
<feature type="non-terminal residue" evidence="4">
    <location>
        <position position="1"/>
    </location>
</feature>
<gene>
    <name evidence="4" type="ORF">FBUS_05724</name>
</gene>
<reference evidence="4" key="1">
    <citation type="submission" date="2019-05" db="EMBL/GenBank/DDBJ databases">
        <title>Annotation for the trematode Fasciolopsis buski.</title>
        <authorList>
            <person name="Choi Y.-J."/>
        </authorList>
    </citation>
    <scope>NUCLEOTIDE SEQUENCE</scope>
    <source>
        <strain evidence="4">HT</strain>
        <tissue evidence="4">Whole worm</tissue>
    </source>
</reference>
<evidence type="ECO:0000256" key="1">
    <source>
        <dbReference type="PROSITE-ProRule" id="PRU00042"/>
    </source>
</evidence>
<dbReference type="GO" id="GO:0008270">
    <property type="term" value="F:zinc ion binding"/>
    <property type="evidence" value="ECO:0007669"/>
    <property type="project" value="UniProtKB-KW"/>
</dbReference>
<keyword evidence="5" id="KW-1185">Reference proteome</keyword>
<feature type="compositionally biased region" description="Low complexity" evidence="2">
    <location>
        <begin position="285"/>
        <end position="295"/>
    </location>
</feature>